<proteinExistence type="inferred from homology"/>
<comment type="caution">
    <text evidence="3">The sequence shown here is derived from an EMBL/GenBank/DDBJ whole genome shotgun (WGS) entry which is preliminary data.</text>
</comment>
<evidence type="ECO:0000256" key="2">
    <source>
        <dbReference type="ARBA" id="ARBA00023235"/>
    </source>
</evidence>
<dbReference type="EMBL" id="JAHBCL010000005">
    <property type="protein sequence ID" value="MBS7525823.1"/>
    <property type="molecule type" value="Genomic_DNA"/>
</dbReference>
<keyword evidence="4" id="KW-1185">Reference proteome</keyword>
<reference evidence="3 4" key="1">
    <citation type="submission" date="2021-05" db="EMBL/GenBank/DDBJ databases">
        <title>Fusibacter ferrireducens sp. nov., an anaerobic, sulfur- and Fe-reducing bacterium isolated from the mangrove sediment.</title>
        <authorList>
            <person name="Qiu D."/>
        </authorList>
    </citation>
    <scope>NUCLEOTIDE SEQUENCE [LARGE SCALE GENOMIC DNA]</scope>
    <source>
        <strain evidence="3 4">DSM 12116</strain>
    </source>
</reference>
<dbReference type="RefSeq" id="WP_213235607.1">
    <property type="nucleotide sequence ID" value="NZ_JAHBCL010000005.1"/>
</dbReference>
<keyword evidence="2 3" id="KW-0413">Isomerase</keyword>
<dbReference type="NCBIfam" id="TIGR01120">
    <property type="entry name" value="rpiB"/>
    <property type="match status" value="1"/>
</dbReference>
<dbReference type="Gene3D" id="3.40.1400.10">
    <property type="entry name" value="Sugar-phosphate isomerase, RpiB/LacA/LacB"/>
    <property type="match status" value="1"/>
</dbReference>
<evidence type="ECO:0000313" key="4">
    <source>
        <dbReference type="Proteomes" id="UP000746471"/>
    </source>
</evidence>
<evidence type="ECO:0000313" key="3">
    <source>
        <dbReference type="EMBL" id="MBS7525823.1"/>
    </source>
</evidence>
<dbReference type="GO" id="GO:0004751">
    <property type="term" value="F:ribose-5-phosphate isomerase activity"/>
    <property type="evidence" value="ECO:0007669"/>
    <property type="project" value="UniProtKB-EC"/>
</dbReference>
<dbReference type="InterPro" id="IPR003500">
    <property type="entry name" value="RpiB_LacA_LacB"/>
</dbReference>
<dbReference type="SUPFAM" id="SSF89623">
    <property type="entry name" value="Ribose/Galactose isomerase RpiB/AlsB"/>
    <property type="match status" value="1"/>
</dbReference>
<protein>
    <submittedName>
        <fullName evidence="3">Ribose 5-phosphate isomerase B</fullName>
        <ecNumber evidence="3">5.3.1.6</ecNumber>
    </submittedName>
</protein>
<dbReference type="NCBIfam" id="TIGR00689">
    <property type="entry name" value="rpiB_lacA_lacB"/>
    <property type="match status" value="1"/>
</dbReference>
<dbReference type="InterPro" id="IPR036569">
    <property type="entry name" value="RpiB_LacA_LacB_sf"/>
</dbReference>
<dbReference type="EC" id="5.3.1.6" evidence="3"/>
<dbReference type="Proteomes" id="UP000746471">
    <property type="component" value="Unassembled WGS sequence"/>
</dbReference>
<dbReference type="InterPro" id="IPR004785">
    <property type="entry name" value="RpiB"/>
</dbReference>
<comment type="similarity">
    <text evidence="1">Belongs to the LacAB/RpiB family.</text>
</comment>
<sequence length="148" mass="15789">MKIAMGSDHGGFNLRHKVKAHLEAKGYEVVDFGVDEPVSCDYPDYALKVALAITEGTCDLGVLVCGTGLGISIAANKVKGIIAAPVSDTFSAEMARRHNNANILALGERVVGEGLALKIVDAFFEASFEGGRHESRVNKIVAIEKKYL</sequence>
<dbReference type="PANTHER" id="PTHR43732">
    <property type="entry name" value="RIBOSE 5-PHOSPHATE ISOMERASE-RELATED"/>
    <property type="match status" value="1"/>
</dbReference>
<dbReference type="NCBIfam" id="NF004051">
    <property type="entry name" value="PRK05571.1"/>
    <property type="match status" value="1"/>
</dbReference>
<name>A0ABS5PL21_9FIRM</name>
<accession>A0ABS5PL21</accession>
<dbReference type="InterPro" id="IPR051812">
    <property type="entry name" value="SPI_LacAB/RpiB"/>
</dbReference>
<dbReference type="Pfam" id="PF02502">
    <property type="entry name" value="LacAB_rpiB"/>
    <property type="match status" value="1"/>
</dbReference>
<evidence type="ECO:0000256" key="1">
    <source>
        <dbReference type="ARBA" id="ARBA00008754"/>
    </source>
</evidence>
<organism evidence="3 4">
    <name type="scientific">Fusibacter paucivorans</name>
    <dbReference type="NCBI Taxonomy" id="76009"/>
    <lineage>
        <taxon>Bacteria</taxon>
        <taxon>Bacillati</taxon>
        <taxon>Bacillota</taxon>
        <taxon>Clostridia</taxon>
        <taxon>Eubacteriales</taxon>
        <taxon>Eubacteriales Family XII. Incertae Sedis</taxon>
        <taxon>Fusibacter</taxon>
    </lineage>
</organism>
<gene>
    <name evidence="3" type="primary">rpiB</name>
    <name evidence="3" type="ORF">KHM83_03930</name>
</gene>
<dbReference type="PANTHER" id="PTHR43732:SF1">
    <property type="entry name" value="RIBOSE 5-PHOSPHATE ISOMERASE"/>
    <property type="match status" value="1"/>
</dbReference>
<dbReference type="PIRSF" id="PIRSF005384">
    <property type="entry name" value="RpiB_LacA_B"/>
    <property type="match status" value="1"/>
</dbReference>